<dbReference type="Proteomes" id="UP000593578">
    <property type="component" value="Unassembled WGS sequence"/>
</dbReference>
<dbReference type="KEGG" id="gra:105792318"/>
<protein>
    <recommendedName>
        <fullName evidence="6">Embryo sac development arrest protein</fullName>
    </recommendedName>
</protein>
<dbReference type="Gramene" id="KJB26031">
    <property type="protein sequence ID" value="KJB26031"/>
    <property type="gene ID" value="B456_004G221900"/>
</dbReference>
<evidence type="ECO:0000313" key="5">
    <source>
        <dbReference type="Proteomes" id="UP000593578"/>
    </source>
</evidence>
<sequence>MNTKTMRLPPRRVSMPNNKRKERDDFDIKRLNPPPLTKLPKPAVSLAGSEKAASQPGLSNQLLAGYLAHEFLTHGTLFGQTWDLARPQQTSAESRKRIGEDSAPNQRSDAEPKPREEKRQRYVEVASLLKTDGAHIPGIANPTQLARFLQM</sequence>
<dbReference type="eggNOG" id="ENOG502S43B">
    <property type="taxonomic scope" value="Eukaryota"/>
</dbReference>
<feature type="compositionally biased region" description="Basic and acidic residues" evidence="1">
    <location>
        <begin position="19"/>
        <end position="30"/>
    </location>
</feature>
<dbReference type="EMBL" id="JABEZZ010000004">
    <property type="protein sequence ID" value="MBA0584521.1"/>
    <property type="molecule type" value="Genomic_DNA"/>
</dbReference>
<proteinExistence type="predicted"/>
<dbReference type="PANTHER" id="PTHR34657:SF10">
    <property type="entry name" value="F21M11.6 PROTEIN"/>
    <property type="match status" value="1"/>
</dbReference>
<gene>
    <name evidence="2" type="ORF">B456_004G221900</name>
    <name evidence="3" type="ORF">Gorai_015329</name>
</gene>
<reference evidence="3 5" key="2">
    <citation type="journal article" date="2019" name="Genome Biol. Evol.">
        <title>Insights into the evolution of the New World diploid cottons (Gossypium, subgenus Houzingenia) based on genome sequencing.</title>
        <authorList>
            <person name="Grover C.E."/>
            <person name="Arick M.A. 2nd"/>
            <person name="Thrash A."/>
            <person name="Conover J.L."/>
            <person name="Sanders W.S."/>
            <person name="Peterson D.G."/>
            <person name="Frelichowski J.E."/>
            <person name="Scheffler J.A."/>
            <person name="Scheffler B.E."/>
            <person name="Wendel J.F."/>
        </authorList>
    </citation>
    <scope>NUCLEOTIDE SEQUENCE [LARGE SCALE GENOMIC DNA]</scope>
    <source>
        <strain evidence="3">8</strain>
        <tissue evidence="3">Leaf</tissue>
    </source>
</reference>
<reference evidence="3" key="3">
    <citation type="submission" date="2020-04" db="EMBL/GenBank/DDBJ databases">
        <authorList>
            <person name="Grover C.E."/>
            <person name="Arick M.A. II"/>
            <person name="Thrash A."/>
            <person name="Conover J.L."/>
            <person name="Sanders W.S."/>
            <person name="Peterson D.G."/>
            <person name="Scheffler J.A."/>
            <person name="Scheffler B.E."/>
            <person name="Wendel J.F."/>
        </authorList>
    </citation>
    <scope>NUCLEOTIDE SEQUENCE</scope>
    <source>
        <strain evidence="3">8</strain>
        <tissue evidence="3">Leaf</tissue>
    </source>
</reference>
<organism evidence="2 4">
    <name type="scientific">Gossypium raimondii</name>
    <name type="common">Peruvian cotton</name>
    <name type="synonym">Gossypium klotzschianum subsp. raimondii</name>
    <dbReference type="NCBI Taxonomy" id="29730"/>
    <lineage>
        <taxon>Eukaryota</taxon>
        <taxon>Viridiplantae</taxon>
        <taxon>Streptophyta</taxon>
        <taxon>Embryophyta</taxon>
        <taxon>Tracheophyta</taxon>
        <taxon>Spermatophyta</taxon>
        <taxon>Magnoliopsida</taxon>
        <taxon>eudicotyledons</taxon>
        <taxon>Gunneridae</taxon>
        <taxon>Pentapetalae</taxon>
        <taxon>rosids</taxon>
        <taxon>malvids</taxon>
        <taxon>Malvales</taxon>
        <taxon>Malvaceae</taxon>
        <taxon>Malvoideae</taxon>
        <taxon>Gossypium</taxon>
    </lineage>
</organism>
<evidence type="ECO:0000313" key="4">
    <source>
        <dbReference type="Proteomes" id="UP000032304"/>
    </source>
</evidence>
<evidence type="ECO:0008006" key="6">
    <source>
        <dbReference type="Google" id="ProtNLM"/>
    </source>
</evidence>
<feature type="region of interest" description="Disordered" evidence="1">
    <location>
        <begin position="1"/>
        <end position="55"/>
    </location>
</feature>
<keyword evidence="4" id="KW-1185">Reference proteome</keyword>
<reference evidence="2 4" key="1">
    <citation type="journal article" date="2012" name="Nature">
        <title>Repeated polyploidization of Gossypium genomes and the evolution of spinnable cotton fibres.</title>
        <authorList>
            <person name="Paterson A.H."/>
            <person name="Wendel J.F."/>
            <person name="Gundlach H."/>
            <person name="Guo H."/>
            <person name="Jenkins J."/>
            <person name="Jin D."/>
            <person name="Llewellyn D."/>
            <person name="Showmaker K.C."/>
            <person name="Shu S."/>
            <person name="Udall J."/>
            <person name="Yoo M.J."/>
            <person name="Byers R."/>
            <person name="Chen W."/>
            <person name="Doron-Faigenboim A."/>
            <person name="Duke M.V."/>
            <person name="Gong L."/>
            <person name="Grimwood J."/>
            <person name="Grover C."/>
            <person name="Grupp K."/>
            <person name="Hu G."/>
            <person name="Lee T.H."/>
            <person name="Li J."/>
            <person name="Lin L."/>
            <person name="Liu T."/>
            <person name="Marler B.S."/>
            <person name="Page J.T."/>
            <person name="Roberts A.W."/>
            <person name="Romanel E."/>
            <person name="Sanders W.S."/>
            <person name="Szadkowski E."/>
            <person name="Tan X."/>
            <person name="Tang H."/>
            <person name="Xu C."/>
            <person name="Wang J."/>
            <person name="Wang Z."/>
            <person name="Zhang D."/>
            <person name="Zhang L."/>
            <person name="Ashrafi H."/>
            <person name="Bedon F."/>
            <person name="Bowers J.E."/>
            <person name="Brubaker C.L."/>
            <person name="Chee P.W."/>
            <person name="Das S."/>
            <person name="Gingle A.R."/>
            <person name="Haigler C.H."/>
            <person name="Harker D."/>
            <person name="Hoffmann L.V."/>
            <person name="Hovav R."/>
            <person name="Jones D.C."/>
            <person name="Lemke C."/>
            <person name="Mansoor S."/>
            <person name="ur Rahman M."/>
            <person name="Rainville L.N."/>
            <person name="Rambani A."/>
            <person name="Reddy U.K."/>
            <person name="Rong J.K."/>
            <person name="Saranga Y."/>
            <person name="Scheffler B.E."/>
            <person name="Scheffler J.A."/>
            <person name="Stelly D.M."/>
            <person name="Triplett B.A."/>
            <person name="Van Deynze A."/>
            <person name="Vaslin M.F."/>
            <person name="Waghmare V.N."/>
            <person name="Walford S.A."/>
            <person name="Wright R.J."/>
            <person name="Zaki E.A."/>
            <person name="Zhang T."/>
            <person name="Dennis E.S."/>
            <person name="Mayer K.F."/>
            <person name="Peterson D.G."/>
            <person name="Rokhsar D.S."/>
            <person name="Wang X."/>
            <person name="Schmutz J."/>
        </authorList>
    </citation>
    <scope>NUCLEOTIDE SEQUENCE [LARGE SCALE GENOMIC DNA]</scope>
</reference>
<dbReference type="PANTHER" id="PTHR34657">
    <property type="entry name" value="EMBRYO SAC DEVELOPMENT ARREST 6"/>
    <property type="match status" value="1"/>
</dbReference>
<dbReference type="AlphaFoldDB" id="A0A0D2R8Y0"/>
<dbReference type="OMA" id="FAHEYLT"/>
<evidence type="ECO:0000313" key="2">
    <source>
        <dbReference type="EMBL" id="KJB26031.1"/>
    </source>
</evidence>
<dbReference type="OrthoDB" id="687843at2759"/>
<dbReference type="EMBL" id="CM001743">
    <property type="protein sequence ID" value="KJB26031.1"/>
    <property type="molecule type" value="Genomic_DNA"/>
</dbReference>
<feature type="region of interest" description="Disordered" evidence="1">
    <location>
        <begin position="83"/>
        <end position="120"/>
    </location>
</feature>
<dbReference type="Proteomes" id="UP000032304">
    <property type="component" value="Chromosome 4"/>
</dbReference>
<name>A0A0D2R8Y0_GOSRA</name>
<evidence type="ECO:0000256" key="1">
    <source>
        <dbReference type="SAM" id="MobiDB-lite"/>
    </source>
</evidence>
<feature type="compositionally biased region" description="Basic and acidic residues" evidence="1">
    <location>
        <begin position="108"/>
        <end position="120"/>
    </location>
</feature>
<dbReference type="STRING" id="29730.A0A0D2R8Y0"/>
<accession>A0A0D2R8Y0</accession>
<evidence type="ECO:0000313" key="3">
    <source>
        <dbReference type="EMBL" id="MBA0584521.1"/>
    </source>
</evidence>